<dbReference type="EMBL" id="CAUYUJ010021492">
    <property type="protein sequence ID" value="CAK0904932.1"/>
    <property type="molecule type" value="Genomic_DNA"/>
</dbReference>
<accession>A0ABN9XXV1</accession>
<dbReference type="Pfam" id="PF19060">
    <property type="entry name" value="DVNP"/>
    <property type="match status" value="1"/>
</dbReference>
<evidence type="ECO:0000313" key="1">
    <source>
        <dbReference type="EMBL" id="CAK0904932.1"/>
    </source>
</evidence>
<evidence type="ECO:0000313" key="2">
    <source>
        <dbReference type="Proteomes" id="UP001189429"/>
    </source>
</evidence>
<name>A0ABN9XXV1_9DINO</name>
<dbReference type="InterPro" id="IPR043928">
    <property type="entry name" value="DNVP"/>
</dbReference>
<proteinExistence type="predicted"/>
<gene>
    <name evidence="1" type="ORF">PCOR1329_LOCUS80831</name>
</gene>
<sequence length="286" mass="30860">MALLRRGSSGISDDNLNSRLQREQAKSGAVTASLAWNDPSDLDLHAHATLADGSSAHVFFRNKQGAGGVLDVDMHARDGSIVEEPVENIFWESPPAGTYSIRAHLYKKRGTQRAVRFRAVLKREGEEDLSVEGALGVGPRTTECFRFEVDAAGRVRVRKAMALAAGPARPVAARTAAAARGARPRAAVAQAKWAKGKASAVARGKGAKAQVYKGKKLKTSSGLKREDLTRGKRGKIVSLRKHRLGKANRWAQATAKARAAKGVSGFRLLKKGDSFYQMVKYIFAQS</sequence>
<dbReference type="Proteomes" id="UP001189429">
    <property type="component" value="Unassembled WGS sequence"/>
</dbReference>
<protein>
    <submittedName>
        <fullName evidence="1">Uncharacterized protein</fullName>
    </submittedName>
</protein>
<comment type="caution">
    <text evidence="1">The sequence shown here is derived from an EMBL/GenBank/DDBJ whole genome shotgun (WGS) entry which is preliminary data.</text>
</comment>
<keyword evidence="2" id="KW-1185">Reference proteome</keyword>
<reference evidence="1" key="1">
    <citation type="submission" date="2023-10" db="EMBL/GenBank/DDBJ databases">
        <authorList>
            <person name="Chen Y."/>
            <person name="Shah S."/>
            <person name="Dougan E. K."/>
            <person name="Thang M."/>
            <person name="Chan C."/>
        </authorList>
    </citation>
    <scope>NUCLEOTIDE SEQUENCE [LARGE SCALE GENOMIC DNA]</scope>
</reference>
<organism evidence="1 2">
    <name type="scientific">Prorocentrum cordatum</name>
    <dbReference type="NCBI Taxonomy" id="2364126"/>
    <lineage>
        <taxon>Eukaryota</taxon>
        <taxon>Sar</taxon>
        <taxon>Alveolata</taxon>
        <taxon>Dinophyceae</taxon>
        <taxon>Prorocentrales</taxon>
        <taxon>Prorocentraceae</taxon>
        <taxon>Prorocentrum</taxon>
    </lineage>
</organism>